<feature type="compositionally biased region" description="Low complexity" evidence="1">
    <location>
        <begin position="88"/>
        <end position="106"/>
    </location>
</feature>
<keyword evidence="3" id="KW-1185">Reference proteome</keyword>
<feature type="region of interest" description="Disordered" evidence="1">
    <location>
        <begin position="88"/>
        <end position="112"/>
    </location>
</feature>
<gene>
    <name evidence="2" type="ORF">K1J60_08480</name>
</gene>
<evidence type="ECO:0000313" key="2">
    <source>
        <dbReference type="EMBL" id="QYX76533.1"/>
    </source>
</evidence>
<organism evidence="2 3">
    <name type="scientific">Streptomyces akebiae</name>
    <dbReference type="NCBI Taxonomy" id="2865673"/>
    <lineage>
        <taxon>Bacteria</taxon>
        <taxon>Bacillati</taxon>
        <taxon>Actinomycetota</taxon>
        <taxon>Actinomycetes</taxon>
        <taxon>Kitasatosporales</taxon>
        <taxon>Streptomycetaceae</taxon>
        <taxon>Streptomyces</taxon>
    </lineage>
</organism>
<accession>A0ABX8XLS4</accession>
<dbReference type="Proteomes" id="UP000827138">
    <property type="component" value="Chromosome"/>
</dbReference>
<evidence type="ECO:0000313" key="3">
    <source>
        <dbReference type="Proteomes" id="UP000827138"/>
    </source>
</evidence>
<protein>
    <submittedName>
        <fullName evidence="2">Uncharacterized protein</fullName>
    </submittedName>
</protein>
<proteinExistence type="predicted"/>
<dbReference type="RefSeq" id="WP_220645643.1">
    <property type="nucleotide sequence ID" value="NZ_CP080647.1"/>
</dbReference>
<evidence type="ECO:0000256" key="1">
    <source>
        <dbReference type="SAM" id="MobiDB-lite"/>
    </source>
</evidence>
<feature type="region of interest" description="Disordered" evidence="1">
    <location>
        <begin position="42"/>
        <end position="70"/>
    </location>
</feature>
<sequence length="112" mass="12042">MLVREQFEPVPFSPGLYRLTEPNRDGLRRTRQAVHDLRNLGYRVRDDSALDPAHASAPPRPTASNDLAERRSRIARAAAVRPSRITALANAAPSAPPAAAGKAPAAGQGRSR</sequence>
<name>A0ABX8XLS4_9ACTN</name>
<dbReference type="EMBL" id="CP080647">
    <property type="protein sequence ID" value="QYX76533.1"/>
    <property type="molecule type" value="Genomic_DNA"/>
</dbReference>
<reference evidence="2 3" key="1">
    <citation type="submission" date="2021-08" db="EMBL/GenBank/DDBJ databases">
        <authorList>
            <person name="Ping M."/>
        </authorList>
    </citation>
    <scope>NUCLEOTIDE SEQUENCE [LARGE SCALE GENOMIC DNA]</scope>
    <source>
        <strain evidence="2 3">MG28</strain>
    </source>
</reference>